<evidence type="ECO:0000313" key="2">
    <source>
        <dbReference type="Proteomes" id="UP000626109"/>
    </source>
</evidence>
<feature type="non-terminal residue" evidence="1">
    <location>
        <position position="96"/>
    </location>
</feature>
<dbReference type="EMBL" id="CAJNNW010013746">
    <property type="protein sequence ID" value="CAE8655749.1"/>
    <property type="molecule type" value="Genomic_DNA"/>
</dbReference>
<organism evidence="1 2">
    <name type="scientific">Polarella glacialis</name>
    <name type="common">Dinoflagellate</name>
    <dbReference type="NCBI Taxonomy" id="89957"/>
    <lineage>
        <taxon>Eukaryota</taxon>
        <taxon>Sar</taxon>
        <taxon>Alveolata</taxon>
        <taxon>Dinophyceae</taxon>
        <taxon>Suessiales</taxon>
        <taxon>Suessiaceae</taxon>
        <taxon>Polarella</taxon>
    </lineage>
</organism>
<dbReference type="Proteomes" id="UP000626109">
    <property type="component" value="Unassembled WGS sequence"/>
</dbReference>
<comment type="caution">
    <text evidence="1">The sequence shown here is derived from an EMBL/GenBank/DDBJ whole genome shotgun (WGS) entry which is preliminary data.</text>
</comment>
<gene>
    <name evidence="1" type="ORF">PGLA2088_LOCUS11792</name>
</gene>
<sequence length="96" mass="11003">FFPRFYPRWCLPMCGTYSNQKDTPFANSGMADVKKEDGVIRQVSIDRSTSVPHELYWELVRAGEKAKRRGQHELKAASFSFSSENKKLVLMKSATL</sequence>
<proteinExistence type="predicted"/>
<accession>A0A813IT32</accession>
<name>A0A813IT32_POLGL</name>
<reference evidence="1" key="1">
    <citation type="submission" date="2021-02" db="EMBL/GenBank/DDBJ databases">
        <authorList>
            <person name="Dougan E. K."/>
            <person name="Rhodes N."/>
            <person name="Thang M."/>
            <person name="Chan C."/>
        </authorList>
    </citation>
    <scope>NUCLEOTIDE SEQUENCE</scope>
</reference>
<dbReference type="AlphaFoldDB" id="A0A813IT32"/>
<evidence type="ECO:0000313" key="1">
    <source>
        <dbReference type="EMBL" id="CAE8655749.1"/>
    </source>
</evidence>
<protein>
    <submittedName>
        <fullName evidence="1">Uncharacterized protein</fullName>
    </submittedName>
</protein>